<accession>A0A9D4LVR6</accession>
<reference evidence="1" key="2">
    <citation type="submission" date="2020-11" db="EMBL/GenBank/DDBJ databases">
        <authorList>
            <person name="McCartney M.A."/>
            <person name="Auch B."/>
            <person name="Kono T."/>
            <person name="Mallez S."/>
            <person name="Becker A."/>
            <person name="Gohl D.M."/>
            <person name="Silverstein K.A.T."/>
            <person name="Koren S."/>
            <person name="Bechman K.B."/>
            <person name="Herman A."/>
            <person name="Abrahante J.E."/>
            <person name="Garbe J."/>
        </authorList>
    </citation>
    <scope>NUCLEOTIDE SEQUENCE</scope>
    <source>
        <strain evidence="1">Duluth1</strain>
        <tissue evidence="1">Whole animal</tissue>
    </source>
</reference>
<evidence type="ECO:0000313" key="2">
    <source>
        <dbReference type="Proteomes" id="UP000828390"/>
    </source>
</evidence>
<organism evidence="1 2">
    <name type="scientific">Dreissena polymorpha</name>
    <name type="common">Zebra mussel</name>
    <name type="synonym">Mytilus polymorpha</name>
    <dbReference type="NCBI Taxonomy" id="45954"/>
    <lineage>
        <taxon>Eukaryota</taxon>
        <taxon>Metazoa</taxon>
        <taxon>Spiralia</taxon>
        <taxon>Lophotrochozoa</taxon>
        <taxon>Mollusca</taxon>
        <taxon>Bivalvia</taxon>
        <taxon>Autobranchia</taxon>
        <taxon>Heteroconchia</taxon>
        <taxon>Euheterodonta</taxon>
        <taxon>Imparidentia</taxon>
        <taxon>Neoheterodontei</taxon>
        <taxon>Myida</taxon>
        <taxon>Dreissenoidea</taxon>
        <taxon>Dreissenidae</taxon>
        <taxon>Dreissena</taxon>
    </lineage>
</organism>
<dbReference type="EMBL" id="JAIWYP010000002">
    <property type="protein sequence ID" value="KAH3865583.1"/>
    <property type="molecule type" value="Genomic_DNA"/>
</dbReference>
<sequence>MVRPNQSVYIRCITDRELSYQPTSALVQETGESQLPKCAEITPAIVQYTGKKQEIVVNVSNTTNNVLQISPKAIVGELQLVTLERENEEDTNRTPQDVLDQVNIDPDLTSEQHVKLM</sequence>
<dbReference type="Proteomes" id="UP000828390">
    <property type="component" value="Unassembled WGS sequence"/>
</dbReference>
<protein>
    <submittedName>
        <fullName evidence="1">Uncharacterized protein</fullName>
    </submittedName>
</protein>
<reference evidence="1" key="1">
    <citation type="journal article" date="2019" name="bioRxiv">
        <title>The Genome of the Zebra Mussel, Dreissena polymorpha: A Resource for Invasive Species Research.</title>
        <authorList>
            <person name="McCartney M.A."/>
            <person name="Auch B."/>
            <person name="Kono T."/>
            <person name="Mallez S."/>
            <person name="Zhang Y."/>
            <person name="Obille A."/>
            <person name="Becker A."/>
            <person name="Abrahante J.E."/>
            <person name="Garbe J."/>
            <person name="Badalamenti J.P."/>
            <person name="Herman A."/>
            <person name="Mangelson H."/>
            <person name="Liachko I."/>
            <person name="Sullivan S."/>
            <person name="Sone E.D."/>
            <person name="Koren S."/>
            <person name="Silverstein K.A.T."/>
            <person name="Beckman K.B."/>
            <person name="Gohl D.M."/>
        </authorList>
    </citation>
    <scope>NUCLEOTIDE SEQUENCE</scope>
    <source>
        <strain evidence="1">Duluth1</strain>
        <tissue evidence="1">Whole animal</tissue>
    </source>
</reference>
<gene>
    <name evidence="1" type="ORF">DPMN_028624</name>
</gene>
<keyword evidence="2" id="KW-1185">Reference proteome</keyword>
<comment type="caution">
    <text evidence="1">The sequence shown here is derived from an EMBL/GenBank/DDBJ whole genome shotgun (WGS) entry which is preliminary data.</text>
</comment>
<name>A0A9D4LVR6_DREPO</name>
<evidence type="ECO:0000313" key="1">
    <source>
        <dbReference type="EMBL" id="KAH3865583.1"/>
    </source>
</evidence>
<dbReference type="AlphaFoldDB" id="A0A9D4LVR6"/>
<proteinExistence type="predicted"/>